<feature type="domain" description="Nucleoside phosphorylase" evidence="1">
    <location>
        <begin position="36"/>
        <end position="296"/>
    </location>
</feature>
<dbReference type="PANTHER" id="PTHR46082">
    <property type="entry name" value="ATP/GTP-BINDING PROTEIN-RELATED"/>
    <property type="match status" value="1"/>
</dbReference>
<dbReference type="AlphaFoldDB" id="A0A1S9RKL9"/>
<protein>
    <recommendedName>
        <fullName evidence="1">Nucleoside phosphorylase domain-containing protein</fullName>
    </recommendedName>
</protein>
<organism evidence="2 3">
    <name type="scientific">Penicillium brasilianum</name>
    <dbReference type="NCBI Taxonomy" id="104259"/>
    <lineage>
        <taxon>Eukaryota</taxon>
        <taxon>Fungi</taxon>
        <taxon>Dikarya</taxon>
        <taxon>Ascomycota</taxon>
        <taxon>Pezizomycotina</taxon>
        <taxon>Eurotiomycetes</taxon>
        <taxon>Eurotiomycetidae</taxon>
        <taxon>Eurotiales</taxon>
        <taxon>Aspergillaceae</taxon>
        <taxon>Penicillium</taxon>
    </lineage>
</organism>
<dbReference type="InterPro" id="IPR000845">
    <property type="entry name" value="Nucleoside_phosphorylase_d"/>
</dbReference>
<accession>A0A1S9RKL9</accession>
<dbReference type="InterPro" id="IPR053137">
    <property type="entry name" value="NLR-like"/>
</dbReference>
<dbReference type="Gene3D" id="3.40.50.1580">
    <property type="entry name" value="Nucleoside phosphorylase domain"/>
    <property type="match status" value="1"/>
</dbReference>
<gene>
    <name evidence="2" type="ORF">PEBR_23489</name>
</gene>
<dbReference type="Pfam" id="PF01048">
    <property type="entry name" value="PNP_UDP_1"/>
    <property type="match status" value="1"/>
</dbReference>
<proteinExistence type="predicted"/>
<comment type="caution">
    <text evidence="2">The sequence shown here is derived from an EMBL/GenBank/DDBJ whole genome shotgun (WGS) entry which is preliminary data.</text>
</comment>
<name>A0A1S9RKL9_PENBI</name>
<evidence type="ECO:0000313" key="3">
    <source>
        <dbReference type="Proteomes" id="UP000190744"/>
    </source>
</evidence>
<evidence type="ECO:0000313" key="2">
    <source>
        <dbReference type="EMBL" id="OOQ86005.1"/>
    </source>
</evidence>
<dbReference type="GO" id="GO:0009116">
    <property type="term" value="P:nucleoside metabolic process"/>
    <property type="evidence" value="ECO:0007669"/>
    <property type="project" value="InterPro"/>
</dbReference>
<dbReference type="Proteomes" id="UP000190744">
    <property type="component" value="Unassembled WGS sequence"/>
</dbReference>
<sequence length="535" mass="60489">MATESTPAPSSKTPRAEDFMVGWLCVLQAEYRAALAILDEKYDNTSFVRGHGDRNDYVLGRVGPHNVMINMPPAGWQGQVHASRIALDMRSTFPRLRFVLLVGIAGGVPYPEDIRLGDVVIGTQVFPFSTGKDTQFGRQHTGMIRTPSRELLGAIMFLMQRFWAPEELLLSESIENIRSRAGRGGAAFARPLQDRLYNNDIGHPGDQCDCKQPQSLKRAQLKHRDDREGDFVQIFQGCIGSENTVMKNAQTRDDDAREMNILCYEMEATSVMDCVPCLPIRGIADYADAHKNNQWHLYAALSAATCARELLLSLKPEFVTRFPLNVSGDIVDRYMEGAVSNPNVFSGSEIEKLRQTRDSLMERCRFLHEVSVKELENMPNSSSTKKDKARELKKFQEILGKHLEHLNQVLENHDDLLSSSDPEVREEYRRLRAQLREDKKAIDALARTAEGFLEEAANMLTTLAVYLDDRGVGIAGIVVRYVGRMLTRWRSSPMSPTVVFQWVCRKTWTVSSSQEEEFFIEMGHIEMGRQGPIKL</sequence>
<dbReference type="SUPFAM" id="SSF53167">
    <property type="entry name" value="Purine and uridine phosphorylases"/>
    <property type="match status" value="1"/>
</dbReference>
<dbReference type="InterPro" id="IPR035994">
    <property type="entry name" value="Nucleoside_phosphorylase_sf"/>
</dbReference>
<dbReference type="EMBL" id="LJBN01000158">
    <property type="protein sequence ID" value="OOQ86005.1"/>
    <property type="molecule type" value="Genomic_DNA"/>
</dbReference>
<dbReference type="PANTHER" id="PTHR46082:SF6">
    <property type="entry name" value="AAA+ ATPASE DOMAIN-CONTAINING PROTEIN-RELATED"/>
    <property type="match status" value="1"/>
</dbReference>
<evidence type="ECO:0000259" key="1">
    <source>
        <dbReference type="Pfam" id="PF01048"/>
    </source>
</evidence>
<reference evidence="3" key="1">
    <citation type="submission" date="2015-09" db="EMBL/GenBank/DDBJ databases">
        <authorList>
            <person name="Fill T.P."/>
            <person name="Baretta J.F."/>
            <person name="de Almeida L.G."/>
            <person name="Rocha M."/>
            <person name="de Souza D.H."/>
            <person name="Malavazi I."/>
            <person name="Cerdeira L.T."/>
            <person name="Hong H."/>
            <person name="Samborskyy M."/>
            <person name="de Vasconcelos A.T."/>
            <person name="Leadlay P."/>
            <person name="Rodrigues-Filho E."/>
        </authorList>
    </citation>
    <scope>NUCLEOTIDE SEQUENCE [LARGE SCALE GENOMIC DNA]</scope>
    <source>
        <strain evidence="3">LaBioMMi 136</strain>
    </source>
</reference>
<dbReference type="GO" id="GO:0003824">
    <property type="term" value="F:catalytic activity"/>
    <property type="evidence" value="ECO:0007669"/>
    <property type="project" value="InterPro"/>
</dbReference>